<dbReference type="Proteomes" id="UP000091918">
    <property type="component" value="Unassembled WGS sequence"/>
</dbReference>
<keyword evidence="3" id="KW-1185">Reference proteome</keyword>
<evidence type="ECO:0000256" key="1">
    <source>
        <dbReference type="SAM" id="MobiDB-lite"/>
    </source>
</evidence>
<sequence length="236" mass="27345">MADSTDPNRSHTTNHSKGPHQPDEENPFISFRRYADEQLSALLQSFIGLPSSFSPPSPRDWLYFQGDDPATKFHHRRQTGAQEPNGSHYNPEKCTCGRDDARQYSHADGHDSERDRARFHGPFDRWWLESQRPFEHHFPSSIFDSPLENLWPFDPVNFFSHLPRSSSPFSFDFLTSSTSLPGWPIPFLLFSPYSPLHLERQQNIRQKPHEKPLSSLFSAFVPSHDDQGSATPRWRE</sequence>
<dbReference type="OrthoDB" id="4586300at2759"/>
<feature type="non-terminal residue" evidence="2">
    <location>
        <position position="236"/>
    </location>
</feature>
<reference evidence="2 3" key="1">
    <citation type="submission" date="2015-07" db="EMBL/GenBank/DDBJ databases">
        <title>Emmonsia species relationships and genome sequence.</title>
        <authorList>
            <person name="Cuomo C.A."/>
            <person name="Schwartz I.S."/>
            <person name="Kenyon C."/>
            <person name="de Hoog G.S."/>
            <person name="Govender N.P."/>
            <person name="Botha A."/>
            <person name="Moreno L."/>
            <person name="de Vries M."/>
            <person name="Munoz J.F."/>
            <person name="Stielow J.B."/>
        </authorList>
    </citation>
    <scope>NUCLEOTIDE SEQUENCE [LARGE SCALE GENOMIC DNA]</scope>
    <source>
        <strain evidence="2 3">CBS 136260</strain>
    </source>
</reference>
<evidence type="ECO:0000313" key="3">
    <source>
        <dbReference type="Proteomes" id="UP000091918"/>
    </source>
</evidence>
<feature type="compositionally biased region" description="Polar residues" evidence="1">
    <location>
        <begin position="1"/>
        <end position="11"/>
    </location>
</feature>
<dbReference type="AlphaFoldDB" id="A0A1B7NYP9"/>
<comment type="caution">
    <text evidence="2">The sequence shown here is derived from an EMBL/GenBank/DDBJ whole genome shotgun (WGS) entry which is preliminary data.</text>
</comment>
<name>A0A1B7NYP9_9EURO</name>
<dbReference type="STRING" id="1658172.A0A1B7NYP9"/>
<evidence type="ECO:0000313" key="2">
    <source>
        <dbReference type="EMBL" id="OAX81908.1"/>
    </source>
</evidence>
<feature type="compositionally biased region" description="Polar residues" evidence="1">
    <location>
        <begin position="79"/>
        <end position="88"/>
    </location>
</feature>
<gene>
    <name evidence="2" type="ORF">ACJ72_03741</name>
</gene>
<proteinExistence type="predicted"/>
<feature type="region of interest" description="Disordered" evidence="1">
    <location>
        <begin position="74"/>
        <end position="94"/>
    </location>
</feature>
<accession>A0A1B7NYP9</accession>
<organism evidence="2 3">
    <name type="scientific">Emergomyces africanus</name>
    <dbReference type="NCBI Taxonomy" id="1955775"/>
    <lineage>
        <taxon>Eukaryota</taxon>
        <taxon>Fungi</taxon>
        <taxon>Dikarya</taxon>
        <taxon>Ascomycota</taxon>
        <taxon>Pezizomycotina</taxon>
        <taxon>Eurotiomycetes</taxon>
        <taxon>Eurotiomycetidae</taxon>
        <taxon>Onygenales</taxon>
        <taxon>Ajellomycetaceae</taxon>
        <taxon>Emergomyces</taxon>
    </lineage>
</organism>
<protein>
    <submittedName>
        <fullName evidence="2">Uncharacterized protein</fullName>
    </submittedName>
</protein>
<dbReference type="EMBL" id="LGUA01000387">
    <property type="protein sequence ID" value="OAX81908.1"/>
    <property type="molecule type" value="Genomic_DNA"/>
</dbReference>
<feature type="region of interest" description="Disordered" evidence="1">
    <location>
        <begin position="1"/>
        <end position="31"/>
    </location>
</feature>